<evidence type="ECO:0000313" key="2">
    <source>
        <dbReference type="Proteomes" id="UP000068243"/>
    </source>
</evidence>
<reference evidence="2" key="1">
    <citation type="journal article" date="2016" name="Genome Announc.">
        <title>Draft genome sequence of Aspergillus niger strain An76.</title>
        <authorList>
            <person name="Gong W."/>
            <person name="Cheng Z."/>
            <person name="Zhang H."/>
            <person name="Liu L."/>
            <person name="Gao P."/>
            <person name="Wang L."/>
        </authorList>
    </citation>
    <scope>NUCLEOTIDE SEQUENCE [LARGE SCALE GENOMIC DNA]</scope>
    <source>
        <strain evidence="2">An76</strain>
    </source>
</reference>
<dbReference type="InterPro" id="IPR053037">
    <property type="entry name" value="Pericyclase_pydY-like"/>
</dbReference>
<dbReference type="EMBL" id="BCMY01000001">
    <property type="protein sequence ID" value="GAQ34143.1"/>
    <property type="molecule type" value="Genomic_DNA"/>
</dbReference>
<dbReference type="PANTHER" id="PTHR38115:SF1">
    <property type="entry name" value="LIPOCALIN-LIKE DOMAIN-CONTAINING PROTEIN"/>
    <property type="match status" value="1"/>
</dbReference>
<dbReference type="VEuPathDB" id="FungiDB:ASPNIDRAFT2_1132199"/>
<dbReference type="VEuPathDB" id="FungiDB:M747DRAFT_372478"/>
<protein>
    <submittedName>
        <fullName evidence="1">Similar to An01g08440</fullName>
    </submittedName>
</protein>
<evidence type="ECO:0000313" key="1">
    <source>
        <dbReference type="EMBL" id="GAQ34143.1"/>
    </source>
</evidence>
<proteinExistence type="predicted"/>
<sequence>MAAPADSNLKTLNGEWTMDKTLSNPSEPILELQGMSWLMRKALSVATVTLSIHEYPDAADPSLWHIDIDQTVTGGIKGTTERRISDNKVREHDDHIFGHLKGQSRFFRGSKGEDGKVRPYTEFETKIDDPQVYKFLRGEILADGSASEGFVVEEIGEEFGEGEGLWYLSFVENLDSGWTAEQVWGFEIIDGKRYYTRRVAVVKGKTYKLARLVYSFVKPRTE</sequence>
<dbReference type="OMA" id="WEMDSTH"/>
<accession>A0A124BUV4</accession>
<dbReference type="AlphaFoldDB" id="A0A124BUV4"/>
<gene>
    <name evidence="1" type="ORF">ABL_00541</name>
</gene>
<comment type="caution">
    <text evidence="1">The sequence shown here is derived from an EMBL/GenBank/DDBJ whole genome shotgun (WGS) entry which is preliminary data.</text>
</comment>
<dbReference type="PaxDb" id="5061-CADANGAP00000817"/>
<dbReference type="Proteomes" id="UP000068243">
    <property type="component" value="Unassembled WGS sequence"/>
</dbReference>
<name>A0A124BUV4_ASPNG</name>
<dbReference type="VEuPathDB" id="FungiDB:An01g08440"/>
<dbReference type="VEuPathDB" id="FungiDB:ATCC64974_16620"/>
<dbReference type="PANTHER" id="PTHR38115">
    <property type="entry name" value="LIPOCALIN-LIKE DOMAIN-CONTAINING PROTEIN"/>
    <property type="match status" value="1"/>
</dbReference>
<dbReference type="OrthoDB" id="425354at2759"/>
<organism evidence="1 2">
    <name type="scientific">Aspergillus niger</name>
    <dbReference type="NCBI Taxonomy" id="5061"/>
    <lineage>
        <taxon>Eukaryota</taxon>
        <taxon>Fungi</taxon>
        <taxon>Dikarya</taxon>
        <taxon>Ascomycota</taxon>
        <taxon>Pezizomycotina</taxon>
        <taxon>Eurotiomycetes</taxon>
        <taxon>Eurotiomycetidae</taxon>
        <taxon>Eurotiales</taxon>
        <taxon>Aspergillaceae</taxon>
        <taxon>Aspergillus</taxon>
        <taxon>Aspergillus subgen. Circumdati</taxon>
    </lineage>
</organism>